<dbReference type="PROSITE" id="PS01124">
    <property type="entry name" value="HTH_ARAC_FAMILY_2"/>
    <property type="match status" value="1"/>
</dbReference>
<evidence type="ECO:0000256" key="4">
    <source>
        <dbReference type="ARBA" id="ARBA00023015"/>
    </source>
</evidence>
<dbReference type="InterPro" id="IPR003661">
    <property type="entry name" value="HisK_dim/P_dom"/>
</dbReference>
<dbReference type="Pfam" id="PF07494">
    <property type="entry name" value="Reg_prop"/>
    <property type="match status" value="9"/>
</dbReference>
<dbReference type="SUPFAM" id="SSF52172">
    <property type="entry name" value="CheY-like"/>
    <property type="match status" value="1"/>
</dbReference>
<dbReference type="InterPro" id="IPR013783">
    <property type="entry name" value="Ig-like_fold"/>
</dbReference>
<dbReference type="Gene3D" id="1.10.10.60">
    <property type="entry name" value="Homeodomain-like"/>
    <property type="match status" value="2"/>
</dbReference>
<dbReference type="CDD" id="cd00082">
    <property type="entry name" value="HisKA"/>
    <property type="match status" value="1"/>
</dbReference>
<dbReference type="Pfam" id="PF00072">
    <property type="entry name" value="Response_reg"/>
    <property type="match status" value="1"/>
</dbReference>
<accession>A0ABT6R737</accession>
<dbReference type="InterPro" id="IPR003594">
    <property type="entry name" value="HATPase_dom"/>
</dbReference>
<dbReference type="InterPro" id="IPR011006">
    <property type="entry name" value="CheY-like_superfamily"/>
</dbReference>
<gene>
    <name evidence="12" type="ORF">QJ048_01290</name>
</gene>
<keyword evidence="4" id="KW-0805">Transcription regulation</keyword>
<evidence type="ECO:0000256" key="7">
    <source>
        <dbReference type="SAM" id="Coils"/>
    </source>
</evidence>
<evidence type="ECO:0000256" key="2">
    <source>
        <dbReference type="ARBA" id="ARBA00012438"/>
    </source>
</evidence>
<evidence type="ECO:0000313" key="13">
    <source>
        <dbReference type="Proteomes" id="UP001226434"/>
    </source>
</evidence>
<feature type="domain" description="HTH araC/xylS-type" evidence="9">
    <location>
        <begin position="1287"/>
        <end position="1386"/>
    </location>
</feature>
<evidence type="ECO:0000256" key="1">
    <source>
        <dbReference type="ARBA" id="ARBA00000085"/>
    </source>
</evidence>
<evidence type="ECO:0000256" key="8">
    <source>
        <dbReference type="SAM" id="Phobius"/>
    </source>
</evidence>
<dbReference type="Gene3D" id="2.60.40.10">
    <property type="entry name" value="Immunoglobulins"/>
    <property type="match status" value="1"/>
</dbReference>
<evidence type="ECO:0000259" key="11">
    <source>
        <dbReference type="PROSITE" id="PS50110"/>
    </source>
</evidence>
<keyword evidence="8" id="KW-0472">Membrane</keyword>
<comment type="catalytic activity">
    <reaction evidence="1">
        <text>ATP + protein L-histidine = ADP + protein N-phospho-L-histidine.</text>
        <dbReference type="EC" id="2.7.13.3"/>
    </reaction>
</comment>
<dbReference type="SUPFAM" id="SSF47384">
    <property type="entry name" value="Homodimeric domain of signal transducing histidine kinase"/>
    <property type="match status" value="1"/>
</dbReference>
<feature type="modified residue" description="4-aspartylphosphate" evidence="6">
    <location>
        <position position="1188"/>
    </location>
</feature>
<dbReference type="EC" id="2.7.13.3" evidence="2"/>
<proteinExistence type="predicted"/>
<keyword evidence="8" id="KW-1133">Transmembrane helix</keyword>
<dbReference type="SMART" id="SM00448">
    <property type="entry name" value="REC"/>
    <property type="match status" value="1"/>
</dbReference>
<dbReference type="EMBL" id="JASBRG010000001">
    <property type="protein sequence ID" value="MDI3318382.1"/>
    <property type="molecule type" value="Genomic_DNA"/>
</dbReference>
<feature type="transmembrane region" description="Helical" evidence="8">
    <location>
        <begin position="812"/>
        <end position="832"/>
    </location>
</feature>
<dbReference type="InterPro" id="IPR015943">
    <property type="entry name" value="WD40/YVTN_repeat-like_dom_sf"/>
</dbReference>
<dbReference type="PROSITE" id="PS50109">
    <property type="entry name" value="HIS_KIN"/>
    <property type="match status" value="1"/>
</dbReference>
<dbReference type="PROSITE" id="PS50110">
    <property type="entry name" value="RESPONSE_REGULATORY"/>
    <property type="match status" value="1"/>
</dbReference>
<dbReference type="Gene3D" id="3.40.50.2300">
    <property type="match status" value="1"/>
</dbReference>
<dbReference type="PANTHER" id="PTHR43547">
    <property type="entry name" value="TWO-COMPONENT HISTIDINE KINASE"/>
    <property type="match status" value="1"/>
</dbReference>
<dbReference type="InterPro" id="IPR036890">
    <property type="entry name" value="HATPase_C_sf"/>
</dbReference>
<dbReference type="PANTHER" id="PTHR43547:SF2">
    <property type="entry name" value="HYBRID SIGNAL TRANSDUCTION HISTIDINE KINASE C"/>
    <property type="match status" value="1"/>
</dbReference>
<protein>
    <recommendedName>
        <fullName evidence="2">histidine kinase</fullName>
        <ecNumber evidence="2">2.7.13.3</ecNumber>
    </recommendedName>
</protein>
<feature type="coiled-coil region" evidence="7">
    <location>
        <begin position="1244"/>
        <end position="1303"/>
    </location>
</feature>
<dbReference type="InterPro" id="IPR011110">
    <property type="entry name" value="Reg_prop"/>
</dbReference>
<keyword evidence="5" id="KW-0804">Transcription</keyword>
<dbReference type="Gene3D" id="3.30.565.10">
    <property type="entry name" value="Histidine kinase-like ATPase, C-terminal domain"/>
    <property type="match status" value="1"/>
</dbReference>
<keyword evidence="7" id="KW-0175">Coiled coil</keyword>
<dbReference type="InterPro" id="IPR018060">
    <property type="entry name" value="HTH_AraC"/>
</dbReference>
<evidence type="ECO:0000256" key="5">
    <source>
        <dbReference type="ARBA" id="ARBA00023163"/>
    </source>
</evidence>
<dbReference type="SMART" id="SM00342">
    <property type="entry name" value="HTH_ARAC"/>
    <property type="match status" value="1"/>
</dbReference>
<dbReference type="Pfam" id="PF02518">
    <property type="entry name" value="HATPase_c"/>
    <property type="match status" value="1"/>
</dbReference>
<dbReference type="SMART" id="SM00388">
    <property type="entry name" value="HisKA"/>
    <property type="match status" value="1"/>
</dbReference>
<sequence length="1396" mass="159246">MRPSTLNRNNRLIRILLLHLVCPGFILLFFSSIVYSQPHDVKFTIIGREQGLSNSTVLSIYQDQKGFIWLGTVDGLNKYDGHKTIVYQKKPIDSTSISGNYISGIQEDANHDLWVGTSTGLNKFSTTTNKFTRFPFLPENKKSISSFNIECIYKDTKGNIWIGTNAGMNLLEKTGTTFLRFANVYPKPHVNIIKAIYEDKNGIFWVGTEAGLFTFDRQTKKYTPFQDGSNTDLSSMSIAAITENNEGCLFIGTSVSGLFIIDPSRKNTTHYTHNEALPGSISNNVIKCLLHTQKNNIWIGTENGALNLWKKETSTFIRFENNIDNSYSFSQKTASSLFEDRSGNLWVGTHRGGVNLYSPDDNKFAAYTQRRGGLGYKDIKTFFEDSDGKVWIGTDGGGLNIWDRKTDAFTYLRHQANDPSSISSDAVLHIMKDSHHRIWVSTWGGGLNLYTGNGRFKKYLHDDKNPSSISSNNVCRVMEDRKGRIWVGTYYGGLNLFDPAAGTFMRIMSDPAKTTPFIGNNVVSMNEDKNGDLWFGTDDGGLNYFNVQDNKFDHFFNQKKEDGTGGIGNLRVIFVDSKNRLWVGQKGLYLFDYNKRKFNSYTDDPSLAFENIQVINEDNNGIFWITTRNGLIAFNPETKKLQQYNTADGLQGLEFNQNACLKLSDGKMLIGGFNGFNLFDPAKISNSHLDAPVFITDLQIFNKDMGYGVQGSPLKQSITEAKEIVLHHSQSVFSLEYAALDYAPHSETHYSYKLEGFDKNWNYVGNQRKATFTNLDPGTYIFHVRSGTSDGTWSEQQASIQITILPPFWGTWWFELIGMLVIVSIVYFILFYRRKYELKKIDDQKASEMHQMQLQFFTNISHELRTPLSLIAGPLEKMKQEDILPAHKHYYEMMQRNVTRLLSLISELMDFRKVEAGVLRLKVMPGNMHTFVQQITEDFSAIALQKNIDFKVQVPASTKEMWFDHQVVEKIIINLVHNAFKYTNDKGKITVELLHSLENFKPMFENDLLVKSDYHPVANAYLRIADSGRGISKESIRYLFERYYRITQEHLGSGVGLAFVKSLTLLHKGFIHVYSEINKGTEIIVAIPSSKEDYSDDEKWSDKSKEALASLESNHYNTIGQDVYSHATPAAFGQTQIAKTILIVDDNEELRHFMKASFGETYHISIAENGLVGLQKAREEMPDLIISDLMMPELNGIEFCKQLREDIEISHIPFILLTAKDALESRLDGMNGGADHYFTKPVSIELLQITIKNLFLQRQKIKERYSQDYKVEVRELVHSAKDKEFMDRLLELTEQQLENTELNVDFICHNIGMSKTKLYKKVKDITGQTINEFVRAFRLKKAVDIMTHEDVTITEVMFRVGIQSNSYFTNIFKKEFNKTPSQFLQEITNKGQKANL</sequence>
<dbReference type="Gene3D" id="2.130.10.10">
    <property type="entry name" value="YVTN repeat-like/Quinoprotein amine dehydrogenase"/>
    <property type="match status" value="2"/>
</dbReference>
<feature type="transmembrane region" description="Helical" evidence="8">
    <location>
        <begin position="12"/>
        <end position="35"/>
    </location>
</feature>
<feature type="domain" description="Histidine kinase" evidence="10">
    <location>
        <begin position="859"/>
        <end position="1091"/>
    </location>
</feature>
<keyword evidence="3 6" id="KW-0597">Phosphoprotein</keyword>
<dbReference type="InterPro" id="IPR004358">
    <property type="entry name" value="Sig_transdc_His_kin-like_C"/>
</dbReference>
<organism evidence="12 13">
    <name type="scientific">Pinibacter soli</name>
    <dbReference type="NCBI Taxonomy" id="3044211"/>
    <lineage>
        <taxon>Bacteria</taxon>
        <taxon>Pseudomonadati</taxon>
        <taxon>Bacteroidota</taxon>
        <taxon>Chitinophagia</taxon>
        <taxon>Chitinophagales</taxon>
        <taxon>Chitinophagaceae</taxon>
        <taxon>Pinibacter</taxon>
    </lineage>
</organism>
<dbReference type="InterPro" id="IPR005467">
    <property type="entry name" value="His_kinase_dom"/>
</dbReference>
<feature type="domain" description="Response regulatory" evidence="11">
    <location>
        <begin position="1140"/>
        <end position="1255"/>
    </location>
</feature>
<dbReference type="SUPFAM" id="SSF55874">
    <property type="entry name" value="ATPase domain of HSP90 chaperone/DNA topoisomerase II/histidine kinase"/>
    <property type="match status" value="1"/>
</dbReference>
<evidence type="ECO:0000259" key="9">
    <source>
        <dbReference type="PROSITE" id="PS01124"/>
    </source>
</evidence>
<keyword evidence="8" id="KW-0812">Transmembrane</keyword>
<keyword evidence="13" id="KW-1185">Reference proteome</keyword>
<evidence type="ECO:0000256" key="6">
    <source>
        <dbReference type="PROSITE-ProRule" id="PRU00169"/>
    </source>
</evidence>
<comment type="caution">
    <text evidence="12">The sequence shown here is derived from an EMBL/GenBank/DDBJ whole genome shotgun (WGS) entry which is preliminary data.</text>
</comment>
<evidence type="ECO:0000256" key="3">
    <source>
        <dbReference type="ARBA" id="ARBA00022553"/>
    </source>
</evidence>
<dbReference type="InterPro" id="IPR009057">
    <property type="entry name" value="Homeodomain-like_sf"/>
</dbReference>
<dbReference type="PRINTS" id="PR00344">
    <property type="entry name" value="BCTRLSENSOR"/>
</dbReference>
<dbReference type="InterPro" id="IPR036097">
    <property type="entry name" value="HisK_dim/P_sf"/>
</dbReference>
<reference evidence="12 13" key="1">
    <citation type="submission" date="2023-05" db="EMBL/GenBank/DDBJ databases">
        <title>Genome sequence of Pinibacter sp. MAH-24.</title>
        <authorList>
            <person name="Huq M.A."/>
        </authorList>
    </citation>
    <scope>NUCLEOTIDE SEQUENCE [LARGE SCALE GENOMIC DNA]</scope>
    <source>
        <strain evidence="12 13">MAH-24</strain>
    </source>
</reference>
<dbReference type="SMART" id="SM00387">
    <property type="entry name" value="HATPase_c"/>
    <property type="match status" value="1"/>
</dbReference>
<dbReference type="InterPro" id="IPR011123">
    <property type="entry name" value="Y_Y_Y"/>
</dbReference>
<dbReference type="SUPFAM" id="SSF63829">
    <property type="entry name" value="Calcium-dependent phosphotriesterase"/>
    <property type="match status" value="3"/>
</dbReference>
<dbReference type="CDD" id="cd17574">
    <property type="entry name" value="REC_OmpR"/>
    <property type="match status" value="1"/>
</dbReference>
<dbReference type="Pfam" id="PF12833">
    <property type="entry name" value="HTH_18"/>
    <property type="match status" value="1"/>
</dbReference>
<name>A0ABT6R737_9BACT</name>
<dbReference type="Gene3D" id="1.10.287.130">
    <property type="match status" value="1"/>
</dbReference>
<evidence type="ECO:0000313" key="12">
    <source>
        <dbReference type="EMBL" id="MDI3318382.1"/>
    </source>
</evidence>
<evidence type="ECO:0000259" key="10">
    <source>
        <dbReference type="PROSITE" id="PS50109"/>
    </source>
</evidence>
<dbReference type="Pfam" id="PF07495">
    <property type="entry name" value="Y_Y_Y"/>
    <property type="match status" value="1"/>
</dbReference>
<dbReference type="Proteomes" id="UP001226434">
    <property type="component" value="Unassembled WGS sequence"/>
</dbReference>
<dbReference type="SUPFAM" id="SSF46689">
    <property type="entry name" value="Homeodomain-like"/>
    <property type="match status" value="1"/>
</dbReference>
<dbReference type="Pfam" id="PF00512">
    <property type="entry name" value="HisKA"/>
    <property type="match status" value="1"/>
</dbReference>
<dbReference type="InterPro" id="IPR001789">
    <property type="entry name" value="Sig_transdc_resp-reg_receiver"/>
</dbReference>